<feature type="region of interest" description="Disordered" evidence="1">
    <location>
        <begin position="58"/>
        <end position="88"/>
    </location>
</feature>
<dbReference type="EMBL" id="DF237240">
    <property type="protein sequence ID" value="GAQ86463.1"/>
    <property type="molecule type" value="Genomic_DNA"/>
</dbReference>
<sequence length="127" mass="13437">MKFVGKVALAVEEGRKRLEVVSAAVAKRAKALGQDPLYPPEDKVVSKAAAQLAAKLATAGEEGASRGGRFADKETEGKGSGGKRLSPLDLAKQKIRKDKEVMYVEGVLEAGENEGKSDFLIVEDPAL</sequence>
<evidence type="ECO:0000256" key="1">
    <source>
        <dbReference type="SAM" id="MobiDB-lite"/>
    </source>
</evidence>
<reference evidence="2 3" key="1">
    <citation type="journal article" date="2014" name="Nat. Commun.">
        <title>Klebsormidium flaccidum genome reveals primary factors for plant terrestrial adaptation.</title>
        <authorList>
            <person name="Hori K."/>
            <person name="Maruyama F."/>
            <person name="Fujisawa T."/>
            <person name="Togashi T."/>
            <person name="Yamamoto N."/>
            <person name="Seo M."/>
            <person name="Sato S."/>
            <person name="Yamada T."/>
            <person name="Mori H."/>
            <person name="Tajima N."/>
            <person name="Moriyama T."/>
            <person name="Ikeuchi M."/>
            <person name="Watanabe M."/>
            <person name="Wada H."/>
            <person name="Kobayashi K."/>
            <person name="Saito M."/>
            <person name="Masuda T."/>
            <person name="Sasaki-Sekimoto Y."/>
            <person name="Mashiguchi K."/>
            <person name="Awai K."/>
            <person name="Shimojima M."/>
            <person name="Masuda S."/>
            <person name="Iwai M."/>
            <person name="Nobusawa T."/>
            <person name="Narise T."/>
            <person name="Kondo S."/>
            <person name="Saito H."/>
            <person name="Sato R."/>
            <person name="Murakawa M."/>
            <person name="Ihara Y."/>
            <person name="Oshima-Yamada Y."/>
            <person name="Ohtaka K."/>
            <person name="Satoh M."/>
            <person name="Sonobe K."/>
            <person name="Ishii M."/>
            <person name="Ohtani R."/>
            <person name="Kanamori-Sato M."/>
            <person name="Honoki R."/>
            <person name="Miyazaki D."/>
            <person name="Mochizuki H."/>
            <person name="Umetsu J."/>
            <person name="Higashi K."/>
            <person name="Shibata D."/>
            <person name="Kamiya Y."/>
            <person name="Sato N."/>
            <person name="Nakamura Y."/>
            <person name="Tabata S."/>
            <person name="Ida S."/>
            <person name="Kurokawa K."/>
            <person name="Ohta H."/>
        </authorList>
    </citation>
    <scope>NUCLEOTIDE SEQUENCE [LARGE SCALE GENOMIC DNA]</scope>
    <source>
        <strain evidence="2 3">NIES-2285</strain>
    </source>
</reference>
<protein>
    <submittedName>
        <fullName evidence="2">Uncharacterized protein</fullName>
    </submittedName>
</protein>
<dbReference type="Proteomes" id="UP000054558">
    <property type="component" value="Unassembled WGS sequence"/>
</dbReference>
<evidence type="ECO:0000313" key="2">
    <source>
        <dbReference type="EMBL" id="GAQ86463.1"/>
    </source>
</evidence>
<proteinExistence type="predicted"/>
<name>A0A1Y1I7F9_KLENI</name>
<gene>
    <name evidence="2" type="ORF">KFL_002910010</name>
</gene>
<evidence type="ECO:0000313" key="3">
    <source>
        <dbReference type="Proteomes" id="UP000054558"/>
    </source>
</evidence>
<accession>A0A1Y1I7F9</accession>
<keyword evidence="3" id="KW-1185">Reference proteome</keyword>
<dbReference type="AlphaFoldDB" id="A0A1Y1I7F9"/>
<organism evidence="2 3">
    <name type="scientific">Klebsormidium nitens</name>
    <name type="common">Green alga</name>
    <name type="synonym">Ulothrix nitens</name>
    <dbReference type="NCBI Taxonomy" id="105231"/>
    <lineage>
        <taxon>Eukaryota</taxon>
        <taxon>Viridiplantae</taxon>
        <taxon>Streptophyta</taxon>
        <taxon>Klebsormidiophyceae</taxon>
        <taxon>Klebsormidiales</taxon>
        <taxon>Klebsormidiaceae</taxon>
        <taxon>Klebsormidium</taxon>
    </lineage>
</organism>